<feature type="signal peptide" evidence="1">
    <location>
        <begin position="1"/>
        <end position="25"/>
    </location>
</feature>
<gene>
    <name evidence="2" type="ORF">A4D02_04275</name>
</gene>
<sequence>MKKAMRNLGIALIALTLGFSTVTLANDGDKDKTNHTSELKFIGNLENQPVFQLDLSNSQDDEITVTFRDEAGNVIYVNTFKGANVSKKFMLKAEEFGDTALNVSVKSKKNNVTDVYTINRSHTYVEETTVNKLK</sequence>
<proteinExistence type="predicted"/>
<reference evidence="2 3" key="1">
    <citation type="submission" date="2016-04" db="EMBL/GenBank/DDBJ databases">
        <authorList>
            <person name="Chen L."/>
            <person name="Zhuang W."/>
            <person name="Wang G."/>
        </authorList>
    </citation>
    <scope>NUCLEOTIDE SEQUENCE [LARGE SCALE GENOMIC DNA]</scope>
    <source>
        <strain evidence="3">GR20</strain>
    </source>
</reference>
<organism evidence="2 3">
    <name type="scientific">Niastella koreensis</name>
    <dbReference type="NCBI Taxonomy" id="354356"/>
    <lineage>
        <taxon>Bacteria</taxon>
        <taxon>Pseudomonadati</taxon>
        <taxon>Bacteroidota</taxon>
        <taxon>Chitinophagia</taxon>
        <taxon>Chitinophagales</taxon>
        <taxon>Chitinophagaceae</taxon>
        <taxon>Niastella</taxon>
    </lineage>
</organism>
<accession>A0ABX3P5T0</accession>
<comment type="caution">
    <text evidence="2">The sequence shown here is derived from an EMBL/GenBank/DDBJ whole genome shotgun (WGS) entry which is preliminary data.</text>
</comment>
<evidence type="ECO:0000313" key="3">
    <source>
        <dbReference type="Proteomes" id="UP000192277"/>
    </source>
</evidence>
<evidence type="ECO:0000313" key="2">
    <source>
        <dbReference type="EMBL" id="OQP55528.1"/>
    </source>
</evidence>
<dbReference type="EMBL" id="LWBO01000001">
    <property type="protein sequence ID" value="OQP55528.1"/>
    <property type="molecule type" value="Genomic_DNA"/>
</dbReference>
<evidence type="ECO:0000256" key="1">
    <source>
        <dbReference type="SAM" id="SignalP"/>
    </source>
</evidence>
<name>A0ABX3P5T0_9BACT</name>
<keyword evidence="1" id="KW-0732">Signal</keyword>
<dbReference type="RefSeq" id="WP_014223143.1">
    <property type="nucleotide sequence ID" value="NZ_LWBO01000001.1"/>
</dbReference>
<protein>
    <submittedName>
        <fullName evidence="2">Uncharacterized protein</fullName>
    </submittedName>
</protein>
<feature type="chain" id="PRO_5045343307" evidence="1">
    <location>
        <begin position="26"/>
        <end position="134"/>
    </location>
</feature>
<keyword evidence="3" id="KW-1185">Reference proteome</keyword>
<dbReference type="Proteomes" id="UP000192277">
    <property type="component" value="Unassembled WGS sequence"/>
</dbReference>